<accession>A0A127BB69</accession>
<dbReference type="InterPro" id="IPR050083">
    <property type="entry name" value="HtpX_protease"/>
</dbReference>
<dbReference type="OrthoDB" id="28389at2157"/>
<gene>
    <name evidence="13" type="ORF">TQ32_08925</name>
</gene>
<evidence type="ECO:0000256" key="11">
    <source>
        <dbReference type="SAM" id="Phobius"/>
    </source>
</evidence>
<feature type="transmembrane region" description="Helical" evidence="11">
    <location>
        <begin position="6"/>
        <end position="34"/>
    </location>
</feature>
<sequence>MLYWIFLLQVIITVITFKKMGLFLSLGVLTWLYLMYRLSLSLKLPKDRYSKITWEDMPWLYDGIARMANRARIPMPTIYIEDSPIPTAYSFKNSIVLSAGLFEVLSEDEILAVAAHEIGHIKNGDTVLFPISRYGQYGIGVLSGAVLLFGSSFHVKLISLTTFVAYSLYLHKFLRKREFRADNVAIRIAEVPYALKNALEELKYYETMVNSKDIPLPTIQPQIDRKKDEKLNITTLLVSTHPTYEERIARIMAIVDMYRIFEFS</sequence>
<evidence type="ECO:0000256" key="1">
    <source>
        <dbReference type="ARBA" id="ARBA00022475"/>
    </source>
</evidence>
<feature type="transmembrane region" description="Helical" evidence="11">
    <location>
        <begin position="157"/>
        <end position="174"/>
    </location>
</feature>
<keyword evidence="6 10" id="KW-0862">Zinc</keyword>
<keyword evidence="3 11" id="KW-0812">Transmembrane</keyword>
<protein>
    <submittedName>
        <fullName evidence="13">Zinc metallopeptidase</fullName>
    </submittedName>
</protein>
<name>A0A127BB69_9EURY</name>
<reference evidence="14" key="1">
    <citation type="submission" date="2015-02" db="EMBL/GenBank/DDBJ databases">
        <title>Pyrococcus kukulkanii sp. nov., a novel hyperthermophilic archaeon isolated from a deep-sea hydrothermal vent at the Guaymas Basin.</title>
        <authorList>
            <person name="Oger P.M."/>
            <person name="Callac N."/>
            <person name="Jebbar M."/>
            <person name="Godfroy A."/>
        </authorList>
    </citation>
    <scope>NUCLEOTIDE SEQUENCE [LARGE SCALE GENOMIC DNA]</scope>
    <source>
        <strain evidence="14">NCB100</strain>
    </source>
</reference>
<keyword evidence="4" id="KW-0479">Metal-binding</keyword>
<evidence type="ECO:0000313" key="13">
    <source>
        <dbReference type="EMBL" id="AMM54590.1"/>
    </source>
</evidence>
<dbReference type="InterPro" id="IPR001915">
    <property type="entry name" value="Peptidase_M48"/>
</dbReference>
<reference evidence="13 14" key="2">
    <citation type="journal article" date="2016" name="Int. J. Syst. Evol. Microbiol.">
        <title>Pyrococcus kukulkanii sp. nov., a hyperthermophilic, piezophilic archaeon isolated from a deep-sea hydrothermal vent.</title>
        <authorList>
            <person name="Callac N."/>
            <person name="Oger P."/>
            <person name="Lesongeur F."/>
            <person name="Rattray J.E."/>
            <person name="Vannier P."/>
            <person name="Michoud G."/>
            <person name="Beauverger M."/>
            <person name="Gayet N."/>
            <person name="Rouxel O."/>
            <person name="Jebbar M."/>
            <person name="Godfroy A."/>
        </authorList>
    </citation>
    <scope>NUCLEOTIDE SEQUENCE [LARGE SCALE GENOMIC DNA]</scope>
    <source>
        <strain evidence="13 14">NCB100</strain>
    </source>
</reference>
<keyword evidence="5 10" id="KW-0378">Hydrolase</keyword>
<keyword evidence="8 10" id="KW-0482">Metalloprotease</keyword>
<dbReference type="PANTHER" id="PTHR43221:SF2">
    <property type="entry name" value="PROTEASE HTPX HOMOLOG"/>
    <property type="match status" value="1"/>
</dbReference>
<dbReference type="STRING" id="1609559.TQ32_08925"/>
<evidence type="ECO:0000256" key="9">
    <source>
        <dbReference type="ARBA" id="ARBA00023136"/>
    </source>
</evidence>
<dbReference type="GO" id="GO:0004222">
    <property type="term" value="F:metalloendopeptidase activity"/>
    <property type="evidence" value="ECO:0007669"/>
    <property type="project" value="InterPro"/>
</dbReference>
<proteinExistence type="inferred from homology"/>
<evidence type="ECO:0000256" key="4">
    <source>
        <dbReference type="ARBA" id="ARBA00022723"/>
    </source>
</evidence>
<dbReference type="EMBL" id="CP010835">
    <property type="protein sequence ID" value="AMM54590.1"/>
    <property type="molecule type" value="Genomic_DNA"/>
</dbReference>
<dbReference type="RefSeq" id="WP_068323679.1">
    <property type="nucleotide sequence ID" value="NZ_CP010835.1"/>
</dbReference>
<comment type="cofactor">
    <cofactor evidence="10">
        <name>Zn(2+)</name>
        <dbReference type="ChEBI" id="CHEBI:29105"/>
    </cofactor>
    <text evidence="10">Binds 1 zinc ion per subunit.</text>
</comment>
<keyword evidence="7 11" id="KW-1133">Transmembrane helix</keyword>
<dbReference type="Pfam" id="PF01435">
    <property type="entry name" value="Peptidase_M48"/>
    <property type="match status" value="1"/>
</dbReference>
<dbReference type="AlphaFoldDB" id="A0A127BB69"/>
<evidence type="ECO:0000256" key="6">
    <source>
        <dbReference type="ARBA" id="ARBA00022833"/>
    </source>
</evidence>
<keyword evidence="9 11" id="KW-0472">Membrane</keyword>
<evidence type="ECO:0000313" key="14">
    <source>
        <dbReference type="Proteomes" id="UP000070587"/>
    </source>
</evidence>
<evidence type="ECO:0000256" key="8">
    <source>
        <dbReference type="ARBA" id="ARBA00023049"/>
    </source>
</evidence>
<keyword evidence="2 10" id="KW-0645">Protease</keyword>
<evidence type="ECO:0000256" key="2">
    <source>
        <dbReference type="ARBA" id="ARBA00022670"/>
    </source>
</evidence>
<evidence type="ECO:0000256" key="3">
    <source>
        <dbReference type="ARBA" id="ARBA00022692"/>
    </source>
</evidence>
<evidence type="ECO:0000259" key="12">
    <source>
        <dbReference type="Pfam" id="PF01435"/>
    </source>
</evidence>
<dbReference type="GO" id="GO:0046872">
    <property type="term" value="F:metal ion binding"/>
    <property type="evidence" value="ECO:0007669"/>
    <property type="project" value="UniProtKB-KW"/>
</dbReference>
<evidence type="ECO:0000256" key="7">
    <source>
        <dbReference type="ARBA" id="ARBA00022989"/>
    </source>
</evidence>
<dbReference type="PATRIC" id="fig|1609559.3.peg.1856"/>
<dbReference type="PANTHER" id="PTHR43221">
    <property type="entry name" value="PROTEASE HTPX"/>
    <property type="match status" value="1"/>
</dbReference>
<dbReference type="KEGG" id="pyc:TQ32_08925"/>
<feature type="domain" description="Peptidase M48" evidence="12">
    <location>
        <begin position="58"/>
        <end position="253"/>
    </location>
</feature>
<comment type="similarity">
    <text evidence="10">Belongs to the peptidase M48 family.</text>
</comment>
<organism evidence="13 14">
    <name type="scientific">Pyrococcus kukulkanii</name>
    <dbReference type="NCBI Taxonomy" id="1609559"/>
    <lineage>
        <taxon>Archaea</taxon>
        <taxon>Methanobacteriati</taxon>
        <taxon>Methanobacteriota</taxon>
        <taxon>Thermococci</taxon>
        <taxon>Thermococcales</taxon>
        <taxon>Thermococcaceae</taxon>
        <taxon>Pyrococcus</taxon>
    </lineage>
</organism>
<evidence type="ECO:0000256" key="10">
    <source>
        <dbReference type="RuleBase" id="RU003983"/>
    </source>
</evidence>
<dbReference type="GO" id="GO:0006508">
    <property type="term" value="P:proteolysis"/>
    <property type="evidence" value="ECO:0007669"/>
    <property type="project" value="UniProtKB-KW"/>
</dbReference>
<dbReference type="GeneID" id="28491957"/>
<keyword evidence="1" id="KW-1003">Cell membrane</keyword>
<evidence type="ECO:0000256" key="5">
    <source>
        <dbReference type="ARBA" id="ARBA00022801"/>
    </source>
</evidence>
<dbReference type="Proteomes" id="UP000070587">
    <property type="component" value="Chromosome"/>
</dbReference>
<dbReference type="Gene3D" id="3.30.2010.10">
    <property type="entry name" value="Metalloproteases ('zincins'), catalytic domain"/>
    <property type="match status" value="1"/>
</dbReference>